<gene>
    <name evidence="5" type="ORF">UFOPK4367_00110</name>
</gene>
<keyword evidence="3" id="KW-0862">Zinc</keyword>
<evidence type="ECO:0000256" key="1">
    <source>
        <dbReference type="ARBA" id="ARBA00022723"/>
    </source>
</evidence>
<keyword evidence="2" id="KW-0378">Hydrolase</keyword>
<dbReference type="CDD" id="cd01298">
    <property type="entry name" value="ATZ_TRZ_like"/>
    <property type="match status" value="1"/>
</dbReference>
<sequence length="469" mass="49658">MLSDLPPCALKGPALSKTIITGAYIATVDLQDREINGGWVAVDGKRIVGIGTGEIPADYAAFDRIDGSGCLLTPGFVNTHHHLYQWATRGIATESTLFEWLVELYPIWGHLDAEVTFGAAQGALASLLLSGCTYTTDHHYVFPAEGGDCLAAEIKAAEGLGIRFHPTRGSMDLGQSKGGLPPDNVVEDRDQILIATEDAIRRFHDTADDAMVKIAVAPCSPFSVTGELMKEAAELARRENVRLHTHLAETIDEEDFCQEKFGCSPTDYVESLGWLGSDVWMAHAIHLDDSAVAKFGKTGTGAAHCPSSNARLGSGIARVQDLVRAGAPVGLGVDGAASNENGELLTEVRAAALWARLKDGPTAMSSRESLALATRGGAKVLGRDKDLGSIEVGKLADLVLWKLDDIGHIDIVDPIAALVLGPKAEVTALLVNGEVRVRHGLITAKSHEDIAAEAARASKRLLSSAKKAG</sequence>
<dbReference type="AlphaFoldDB" id="A0A6J7V5A7"/>
<dbReference type="PANTHER" id="PTHR43794:SF11">
    <property type="entry name" value="AMIDOHYDROLASE-RELATED DOMAIN-CONTAINING PROTEIN"/>
    <property type="match status" value="1"/>
</dbReference>
<dbReference type="Gene3D" id="3.20.20.140">
    <property type="entry name" value="Metal-dependent hydrolases"/>
    <property type="match status" value="1"/>
</dbReference>
<reference evidence="5" key="1">
    <citation type="submission" date="2020-05" db="EMBL/GenBank/DDBJ databases">
        <authorList>
            <person name="Chiriac C."/>
            <person name="Salcher M."/>
            <person name="Ghai R."/>
            <person name="Kavagutti S V."/>
        </authorList>
    </citation>
    <scope>NUCLEOTIDE SEQUENCE</scope>
</reference>
<dbReference type="InterPro" id="IPR006680">
    <property type="entry name" value="Amidohydro-rel"/>
</dbReference>
<dbReference type="PANTHER" id="PTHR43794">
    <property type="entry name" value="AMINOHYDROLASE SSNA-RELATED"/>
    <property type="match status" value="1"/>
</dbReference>
<dbReference type="InterPro" id="IPR032466">
    <property type="entry name" value="Metal_Hydrolase"/>
</dbReference>
<evidence type="ECO:0000256" key="2">
    <source>
        <dbReference type="ARBA" id="ARBA00022801"/>
    </source>
</evidence>
<evidence type="ECO:0000313" key="5">
    <source>
        <dbReference type="EMBL" id="CAB5071267.1"/>
    </source>
</evidence>
<dbReference type="GO" id="GO:0046872">
    <property type="term" value="F:metal ion binding"/>
    <property type="evidence" value="ECO:0007669"/>
    <property type="project" value="UniProtKB-KW"/>
</dbReference>
<dbReference type="InterPro" id="IPR011059">
    <property type="entry name" value="Metal-dep_hydrolase_composite"/>
</dbReference>
<dbReference type="NCBIfam" id="NF006055">
    <property type="entry name" value="PRK08203.1"/>
    <property type="match status" value="1"/>
</dbReference>
<proteinExistence type="predicted"/>
<name>A0A6J7V5A7_9ZZZZ</name>
<dbReference type="EMBL" id="CAFBRC010000004">
    <property type="protein sequence ID" value="CAB5071267.1"/>
    <property type="molecule type" value="Genomic_DNA"/>
</dbReference>
<dbReference type="InterPro" id="IPR050287">
    <property type="entry name" value="MTA/SAH_deaminase"/>
</dbReference>
<feature type="domain" description="Amidohydrolase-related" evidence="4">
    <location>
        <begin position="72"/>
        <end position="435"/>
    </location>
</feature>
<keyword evidence="1" id="KW-0479">Metal-binding</keyword>
<dbReference type="SUPFAM" id="SSF51338">
    <property type="entry name" value="Composite domain of metallo-dependent hydrolases"/>
    <property type="match status" value="1"/>
</dbReference>
<dbReference type="GO" id="GO:0019239">
    <property type="term" value="F:deaminase activity"/>
    <property type="evidence" value="ECO:0007669"/>
    <property type="project" value="UniProtKB-ARBA"/>
</dbReference>
<organism evidence="5">
    <name type="scientific">freshwater metagenome</name>
    <dbReference type="NCBI Taxonomy" id="449393"/>
    <lineage>
        <taxon>unclassified sequences</taxon>
        <taxon>metagenomes</taxon>
        <taxon>ecological metagenomes</taxon>
    </lineage>
</organism>
<protein>
    <submittedName>
        <fullName evidence="5">Unannotated protein</fullName>
    </submittedName>
</protein>
<dbReference type="SUPFAM" id="SSF51556">
    <property type="entry name" value="Metallo-dependent hydrolases"/>
    <property type="match status" value="1"/>
</dbReference>
<dbReference type="Gene3D" id="2.30.40.10">
    <property type="entry name" value="Urease, subunit C, domain 1"/>
    <property type="match status" value="1"/>
</dbReference>
<evidence type="ECO:0000256" key="3">
    <source>
        <dbReference type="ARBA" id="ARBA00022833"/>
    </source>
</evidence>
<accession>A0A6J7V5A7</accession>
<dbReference type="FunFam" id="3.20.20.140:FF:000014">
    <property type="entry name" value="5-methylthioadenosine/S-adenosylhomocysteine deaminase"/>
    <property type="match status" value="1"/>
</dbReference>
<dbReference type="GO" id="GO:0016814">
    <property type="term" value="F:hydrolase activity, acting on carbon-nitrogen (but not peptide) bonds, in cyclic amidines"/>
    <property type="evidence" value="ECO:0007669"/>
    <property type="project" value="UniProtKB-ARBA"/>
</dbReference>
<evidence type="ECO:0000259" key="4">
    <source>
        <dbReference type="Pfam" id="PF01979"/>
    </source>
</evidence>
<dbReference type="Pfam" id="PF01979">
    <property type="entry name" value="Amidohydro_1"/>
    <property type="match status" value="1"/>
</dbReference>